<dbReference type="Pfam" id="PF00582">
    <property type="entry name" value="Usp"/>
    <property type="match status" value="1"/>
</dbReference>
<dbReference type="EMBL" id="FNGV01000002">
    <property type="protein sequence ID" value="SDL63026.1"/>
    <property type="molecule type" value="Genomic_DNA"/>
</dbReference>
<dbReference type="InterPro" id="IPR006015">
    <property type="entry name" value="Universal_stress_UspA"/>
</dbReference>
<accession>A0A1G9LMA9</accession>
<evidence type="ECO:0000313" key="3">
    <source>
        <dbReference type="EMBL" id="SDL63026.1"/>
    </source>
</evidence>
<dbReference type="STRING" id="192904.SAMN04488514_102129"/>
<dbReference type="PANTHER" id="PTHR46268">
    <property type="entry name" value="STRESS RESPONSE PROTEIN NHAX"/>
    <property type="match status" value="1"/>
</dbReference>
<dbReference type="InterPro" id="IPR006016">
    <property type="entry name" value="UspA"/>
</dbReference>
<dbReference type="OrthoDB" id="1522603at2"/>
<dbReference type="SUPFAM" id="SSF52402">
    <property type="entry name" value="Adenine nucleotide alpha hydrolases-like"/>
    <property type="match status" value="2"/>
</dbReference>
<dbReference type="Gene3D" id="3.40.50.12370">
    <property type="match status" value="1"/>
</dbReference>
<dbReference type="RefSeq" id="WP_089886493.1">
    <property type="nucleotide sequence ID" value="NZ_FNGV01000002.1"/>
</dbReference>
<organism evidence="3 4">
    <name type="scientific">Kriegella aquimaris</name>
    <dbReference type="NCBI Taxonomy" id="192904"/>
    <lineage>
        <taxon>Bacteria</taxon>
        <taxon>Pseudomonadati</taxon>
        <taxon>Bacteroidota</taxon>
        <taxon>Flavobacteriia</taxon>
        <taxon>Flavobacteriales</taxon>
        <taxon>Flavobacteriaceae</taxon>
        <taxon>Kriegella</taxon>
    </lineage>
</organism>
<dbReference type="Proteomes" id="UP000199440">
    <property type="component" value="Unassembled WGS sequence"/>
</dbReference>
<comment type="similarity">
    <text evidence="1">Belongs to the universal stress protein A family.</text>
</comment>
<evidence type="ECO:0000313" key="4">
    <source>
        <dbReference type="Proteomes" id="UP000199440"/>
    </source>
</evidence>
<dbReference type="CDD" id="cd00293">
    <property type="entry name" value="USP-like"/>
    <property type="match status" value="1"/>
</dbReference>
<keyword evidence="4" id="KW-1185">Reference proteome</keyword>
<evidence type="ECO:0000256" key="1">
    <source>
        <dbReference type="ARBA" id="ARBA00008791"/>
    </source>
</evidence>
<protein>
    <submittedName>
        <fullName evidence="3">Nucleotide-binding universal stress protein, UspA family</fullName>
    </submittedName>
</protein>
<proteinExistence type="inferred from homology"/>
<name>A0A1G9LMA9_9FLAO</name>
<dbReference type="PANTHER" id="PTHR46268:SF6">
    <property type="entry name" value="UNIVERSAL STRESS PROTEIN UP12"/>
    <property type="match status" value="1"/>
</dbReference>
<sequence>MDKISTILVPFNFSRTSKKALEYAVQFIGQNKSMKIILGYITDDHNVDMLQEAFSTVIEKYKIKVEIEWLATSGSLTDALVKIQKEEKIDLIIMGTFGTIADDGSGVTNTSKLVLHVDCPVLVVPYGSEDFRIKNIALVLGKEEIENRKTLGILLDIGRKFNAKVHVVTIENQPELYGYSNIEVRNENTLAYYLEDFYSDHTFIENPDVLLGILSYASEKAIDMIAILPRNHSKKSEPSKGKLTQLLTLHSKIPILAID</sequence>
<feature type="domain" description="UspA" evidence="2">
    <location>
        <begin position="5"/>
        <end position="125"/>
    </location>
</feature>
<evidence type="ECO:0000259" key="2">
    <source>
        <dbReference type="Pfam" id="PF00582"/>
    </source>
</evidence>
<gene>
    <name evidence="3" type="ORF">SAMN04488514_102129</name>
</gene>
<dbReference type="PRINTS" id="PR01438">
    <property type="entry name" value="UNVRSLSTRESS"/>
</dbReference>
<reference evidence="4" key="1">
    <citation type="submission" date="2016-10" db="EMBL/GenBank/DDBJ databases">
        <authorList>
            <person name="Varghese N."/>
            <person name="Submissions S."/>
        </authorList>
    </citation>
    <scope>NUCLEOTIDE SEQUENCE [LARGE SCALE GENOMIC DNA]</scope>
    <source>
        <strain evidence="4">DSM 19886</strain>
    </source>
</reference>
<dbReference type="AlphaFoldDB" id="A0A1G9LMA9"/>